<protein>
    <submittedName>
        <fullName evidence="1">Polyketide cyclase</fullName>
    </submittedName>
</protein>
<dbReference type="InterPro" id="IPR019587">
    <property type="entry name" value="Polyketide_cyclase/dehydratase"/>
</dbReference>
<dbReference type="EMBL" id="BMJH01000001">
    <property type="protein sequence ID" value="GGC64223.1"/>
    <property type="molecule type" value="Genomic_DNA"/>
</dbReference>
<comment type="caution">
    <text evidence="1">The sequence shown here is derived from an EMBL/GenBank/DDBJ whole genome shotgun (WGS) entry which is preliminary data.</text>
</comment>
<organism evidence="1 2">
    <name type="scientific">Hoyosella rhizosphaerae</name>
    <dbReference type="NCBI Taxonomy" id="1755582"/>
    <lineage>
        <taxon>Bacteria</taxon>
        <taxon>Bacillati</taxon>
        <taxon>Actinomycetota</taxon>
        <taxon>Actinomycetes</taxon>
        <taxon>Mycobacteriales</taxon>
        <taxon>Hoyosellaceae</taxon>
        <taxon>Hoyosella</taxon>
    </lineage>
</organism>
<sequence length="166" mass="18928">MRPIFNLTEVDLEFFDSAPHRYSFSAEIPVDIDEMWSELGGEAPLSWCKLVKSAQYITERPFGLGTRRRLTLMPGLATVEERYFLWNEKPGERYENAFSVVKSSAPGLKRFGEYTLLEKTPTGTRFTWKFAIEGQLLLKPGLLVAGPVLGLAFKSLMNDTEEHFSR</sequence>
<reference evidence="1" key="1">
    <citation type="journal article" date="2014" name="Int. J. Syst. Evol. Microbiol.">
        <title>Complete genome sequence of Corynebacterium casei LMG S-19264T (=DSM 44701T), isolated from a smear-ripened cheese.</title>
        <authorList>
            <consortium name="US DOE Joint Genome Institute (JGI-PGF)"/>
            <person name="Walter F."/>
            <person name="Albersmeier A."/>
            <person name="Kalinowski J."/>
            <person name="Ruckert C."/>
        </authorList>
    </citation>
    <scope>NUCLEOTIDE SEQUENCE</scope>
    <source>
        <strain evidence="1">CGMCC 1.15478</strain>
    </source>
</reference>
<reference evidence="1" key="2">
    <citation type="submission" date="2020-09" db="EMBL/GenBank/DDBJ databases">
        <authorList>
            <person name="Sun Q."/>
            <person name="Zhou Y."/>
        </authorList>
    </citation>
    <scope>NUCLEOTIDE SEQUENCE</scope>
    <source>
        <strain evidence="1">CGMCC 1.15478</strain>
    </source>
</reference>
<dbReference type="AlphaFoldDB" id="A0A916U898"/>
<gene>
    <name evidence="1" type="ORF">GCM10011410_15900</name>
</gene>
<dbReference type="SUPFAM" id="SSF55961">
    <property type="entry name" value="Bet v1-like"/>
    <property type="match status" value="1"/>
</dbReference>
<dbReference type="Gene3D" id="3.30.530.20">
    <property type="match status" value="1"/>
</dbReference>
<accession>A0A916U898</accession>
<dbReference type="Pfam" id="PF10604">
    <property type="entry name" value="Polyketide_cyc2"/>
    <property type="match status" value="1"/>
</dbReference>
<dbReference type="InterPro" id="IPR023393">
    <property type="entry name" value="START-like_dom_sf"/>
</dbReference>
<name>A0A916U898_9ACTN</name>
<dbReference type="Proteomes" id="UP000641514">
    <property type="component" value="Unassembled WGS sequence"/>
</dbReference>
<proteinExistence type="predicted"/>
<evidence type="ECO:0000313" key="1">
    <source>
        <dbReference type="EMBL" id="GGC64223.1"/>
    </source>
</evidence>
<evidence type="ECO:0000313" key="2">
    <source>
        <dbReference type="Proteomes" id="UP000641514"/>
    </source>
</evidence>
<keyword evidence="2" id="KW-1185">Reference proteome</keyword>
<dbReference type="RefSeq" id="WP_188672408.1">
    <property type="nucleotide sequence ID" value="NZ_BMJH01000001.1"/>
</dbReference>